<dbReference type="InterPro" id="IPR019448">
    <property type="entry name" value="NT-C2"/>
</dbReference>
<sequence length="995" mass="109748">MVLGLKSKHKKGAAIKVDYIVHVQEIRPWPPSESLKSVQTVLLQWENGDQNSGSFLTVAGDSNIVFNESFMLPLTLYQKKASDKFRKNYLEFSLFEPRKDKAKGQLVGTALFNLADYALIEDILSINAPLNLKKSGNNLVQPALVISLELVARDSSNSSPSVGLSLEASLEEDDDDDDLEIASYTDDDASSHSSRTAGSSNYEGTIASPSQSDKNGYGNAGTDPIKERNGNLYPSSAEASSDNWKKVNGYVALRKFSERSMTYVKKNSATSLIKSSPSSISFRDTNGKFNNIVASSMQGNVEDKSFERFASEVLSADHYRKNGTDANSPYYHASQEKELQSKVLLINDAHVGWGNDEKRREQKYGERDEHIMEGTKHFPEKSLLGKFLSEDDTKRHDIMRSDTLVPNRQGAAIPPSSSNKARLKHVKSVQIHGSIKGNGFLADTYGGGKPPDLDIPRGSQKKGKPKGDLSDSKNEWRNRVEMLEEELREAAAIEVGLYSIVAEHSSSGNKLHTPARRLSRFYNNACRTGSQAKRACAARAALSGLVLVSKACGNDVTRLTFWLSNSIMLRAIVSQTAAELPHSNALSIKSNGARPESTSKHPNKRVDLSHAEGQRSSSTEESDDWEDVLTFIIALEKVEAWLFSRIVESVWWQTFTPHMQTTITKGSNRSKGSGKKKTSGKRNSLGNYEQVNFSIELWKKAFKDACERLCPIRAGGRECGCLSALVILVMEQLVNRLDVAMFNAILRESAKDMPTDPVSDPICDSKVLPVPAGKSSFGAGAQLKNVIGNWSRWLTDLFGLEDDSTEDSVPGNGKRSKSFKAFRLLHALSDLMMLPFGMLADASTRKEVCPTFGPAIIKRVLNNFVPDEFCPYPIPRNIINALDSEEILDSLGDIITSVPCRASSTKYSPPPAALLTCVGEVGRQVLKSSRLSTLKKSYTSDDELDELDSPLISIIPDSYQSSSVLAKLSLMPKEKGGRNILRYQLLREIWRDDEQ</sequence>
<protein>
    <recommendedName>
        <fullName evidence="2">C2 NT-type domain-containing protein</fullName>
    </recommendedName>
</protein>
<accession>A0AAW2PPJ2</accession>
<name>A0AAW2PPJ2_9LAMI</name>
<feature type="compositionally biased region" description="Acidic residues" evidence="1">
    <location>
        <begin position="169"/>
        <end position="188"/>
    </location>
</feature>
<feature type="compositionally biased region" description="Low complexity" evidence="1">
    <location>
        <begin position="155"/>
        <end position="168"/>
    </location>
</feature>
<feature type="compositionally biased region" description="Basic and acidic residues" evidence="1">
    <location>
        <begin position="604"/>
        <end position="613"/>
    </location>
</feature>
<dbReference type="AlphaFoldDB" id="A0AAW2PPJ2"/>
<organism evidence="3">
    <name type="scientific">Sesamum calycinum</name>
    <dbReference type="NCBI Taxonomy" id="2727403"/>
    <lineage>
        <taxon>Eukaryota</taxon>
        <taxon>Viridiplantae</taxon>
        <taxon>Streptophyta</taxon>
        <taxon>Embryophyta</taxon>
        <taxon>Tracheophyta</taxon>
        <taxon>Spermatophyta</taxon>
        <taxon>Magnoliopsida</taxon>
        <taxon>eudicotyledons</taxon>
        <taxon>Gunneridae</taxon>
        <taxon>Pentapetalae</taxon>
        <taxon>asterids</taxon>
        <taxon>lamiids</taxon>
        <taxon>Lamiales</taxon>
        <taxon>Pedaliaceae</taxon>
        <taxon>Sesamum</taxon>
    </lineage>
</organism>
<evidence type="ECO:0000313" key="3">
    <source>
        <dbReference type="EMBL" id="KAL0357787.1"/>
    </source>
</evidence>
<proteinExistence type="predicted"/>
<feature type="domain" description="C2 NT-type" evidence="2">
    <location>
        <begin position="7"/>
        <end position="152"/>
    </location>
</feature>
<feature type="region of interest" description="Disordered" evidence="1">
    <location>
        <begin position="585"/>
        <end position="621"/>
    </location>
</feature>
<dbReference type="EMBL" id="JACGWM010000008">
    <property type="protein sequence ID" value="KAL0357787.1"/>
    <property type="molecule type" value="Genomic_DNA"/>
</dbReference>
<feature type="region of interest" description="Disordered" evidence="1">
    <location>
        <begin position="155"/>
        <end position="240"/>
    </location>
</feature>
<gene>
    <name evidence="3" type="ORF">Scaly_1464400</name>
</gene>
<feature type="compositionally biased region" description="Basic and acidic residues" evidence="1">
    <location>
        <begin position="465"/>
        <end position="475"/>
    </location>
</feature>
<feature type="region of interest" description="Disordered" evidence="1">
    <location>
        <begin position="442"/>
        <end position="475"/>
    </location>
</feature>
<reference evidence="3" key="2">
    <citation type="journal article" date="2024" name="Plant">
        <title>Genomic evolution and insights into agronomic trait innovations of Sesamum species.</title>
        <authorList>
            <person name="Miao H."/>
            <person name="Wang L."/>
            <person name="Qu L."/>
            <person name="Liu H."/>
            <person name="Sun Y."/>
            <person name="Le M."/>
            <person name="Wang Q."/>
            <person name="Wei S."/>
            <person name="Zheng Y."/>
            <person name="Lin W."/>
            <person name="Duan Y."/>
            <person name="Cao H."/>
            <person name="Xiong S."/>
            <person name="Wang X."/>
            <person name="Wei L."/>
            <person name="Li C."/>
            <person name="Ma Q."/>
            <person name="Ju M."/>
            <person name="Zhao R."/>
            <person name="Li G."/>
            <person name="Mu C."/>
            <person name="Tian Q."/>
            <person name="Mei H."/>
            <person name="Zhang T."/>
            <person name="Gao T."/>
            <person name="Zhang H."/>
        </authorList>
    </citation>
    <scope>NUCLEOTIDE SEQUENCE</scope>
    <source>
        <strain evidence="3">KEN8</strain>
    </source>
</reference>
<feature type="compositionally biased region" description="Low complexity" evidence="1">
    <location>
        <begin position="191"/>
        <end position="200"/>
    </location>
</feature>
<dbReference type="GO" id="GO:0005643">
    <property type="term" value="C:nuclear pore"/>
    <property type="evidence" value="ECO:0007669"/>
    <property type="project" value="InterPro"/>
</dbReference>
<evidence type="ECO:0000256" key="1">
    <source>
        <dbReference type="SAM" id="MobiDB-lite"/>
    </source>
</evidence>
<dbReference type="Pfam" id="PF10358">
    <property type="entry name" value="NT-C2"/>
    <property type="match status" value="1"/>
</dbReference>
<feature type="compositionally biased region" description="Polar residues" evidence="1">
    <location>
        <begin position="201"/>
        <end position="214"/>
    </location>
</feature>
<evidence type="ECO:0000259" key="2">
    <source>
        <dbReference type="PROSITE" id="PS51840"/>
    </source>
</evidence>
<dbReference type="PANTHER" id="PTHR31344:SF13">
    <property type="entry name" value="EEIG1_EHBP1 PROTEIN AMINO-TERMINAL DOMAIN PROTEIN"/>
    <property type="match status" value="1"/>
</dbReference>
<reference evidence="3" key="1">
    <citation type="submission" date="2020-06" db="EMBL/GenBank/DDBJ databases">
        <authorList>
            <person name="Li T."/>
            <person name="Hu X."/>
            <person name="Zhang T."/>
            <person name="Song X."/>
            <person name="Zhang H."/>
            <person name="Dai N."/>
            <person name="Sheng W."/>
            <person name="Hou X."/>
            <person name="Wei L."/>
        </authorList>
    </citation>
    <scope>NUCLEOTIDE SEQUENCE</scope>
    <source>
        <strain evidence="3">KEN8</strain>
        <tissue evidence="3">Leaf</tissue>
    </source>
</reference>
<dbReference type="InterPro" id="IPR021827">
    <property type="entry name" value="Nup186/Nup192/Nup205"/>
</dbReference>
<dbReference type="PANTHER" id="PTHR31344">
    <property type="entry name" value="NUCLEAR PORE COMPLEX PROTEIN NUP205"/>
    <property type="match status" value="1"/>
</dbReference>
<dbReference type="PROSITE" id="PS51840">
    <property type="entry name" value="C2_NT"/>
    <property type="match status" value="1"/>
</dbReference>
<feature type="region of interest" description="Disordered" evidence="1">
    <location>
        <begin position="662"/>
        <end position="683"/>
    </location>
</feature>
<comment type="caution">
    <text evidence="3">The sequence shown here is derived from an EMBL/GenBank/DDBJ whole genome shotgun (WGS) entry which is preliminary data.</text>
</comment>